<accession>A0A1Q9LN64</accession>
<evidence type="ECO:0000313" key="1">
    <source>
        <dbReference type="EMBL" id="OLR93482.1"/>
    </source>
</evidence>
<dbReference type="STRING" id="1193682.BJP25_14340"/>
<dbReference type="Pfam" id="PF04978">
    <property type="entry name" value="MST"/>
    <property type="match status" value="1"/>
</dbReference>
<dbReference type="OrthoDB" id="4548523at2"/>
<proteinExistence type="predicted"/>
<comment type="caution">
    <text evidence="1">The sequence shown here is derived from an EMBL/GenBank/DDBJ whole genome shotgun (WGS) entry which is preliminary data.</text>
</comment>
<gene>
    <name evidence="1" type="ORF">BJP25_14340</name>
</gene>
<dbReference type="InterPro" id="IPR007061">
    <property type="entry name" value="MST-like"/>
</dbReference>
<name>A0A1Q9LN64_9PSEU</name>
<dbReference type="Gene3D" id="1.20.120.450">
    <property type="entry name" value="dinb family like domain"/>
    <property type="match status" value="1"/>
</dbReference>
<protein>
    <submittedName>
        <fullName evidence="1">Mini-circle protein</fullName>
    </submittedName>
</protein>
<dbReference type="Proteomes" id="UP000186040">
    <property type="component" value="Unassembled WGS sequence"/>
</dbReference>
<reference evidence="1 2" key="1">
    <citation type="submission" date="2016-10" db="EMBL/GenBank/DDBJ databases">
        <title>The Draft Genome Sequence of Actinokineospora bangkokensis 44EHWT reveals the biosynthetic pathway of antifungal compounds Thailandins with unusual extender unit butylmalonyl-CoA.</title>
        <authorList>
            <person name="Greule A."/>
            <person name="Intra B."/>
            <person name="Flemming S."/>
            <person name="Rommel M.G."/>
            <person name="Panbangred W."/>
            <person name="Bechthold A."/>
        </authorList>
    </citation>
    <scope>NUCLEOTIDE SEQUENCE [LARGE SCALE GENOMIC DNA]</scope>
    <source>
        <strain evidence="1 2">44EHW</strain>
    </source>
</reference>
<dbReference type="RefSeq" id="WP_075974377.1">
    <property type="nucleotide sequence ID" value="NZ_MKQR01000009.1"/>
</dbReference>
<dbReference type="InterPro" id="IPR034660">
    <property type="entry name" value="DinB/YfiT-like"/>
</dbReference>
<keyword evidence="2" id="KW-1185">Reference proteome</keyword>
<dbReference type="SUPFAM" id="SSF109854">
    <property type="entry name" value="DinB/YfiT-like putative metalloenzymes"/>
    <property type="match status" value="1"/>
</dbReference>
<sequence length="158" mass="17201">MARRRDTGPPATGPSEKEVLWGLLSYLRESIAAKAEGVPEPHVRAAGVPSGTSLLGLISHLTQVERHWLLGATVRDWEATFHPDAQATAEEVLAAYRETTRQADEAIAECDDLAAPGPRAGRRTPSWRWTLAHMIEETGRHAGHADILRELVDGATGR</sequence>
<dbReference type="EMBL" id="MKQR01000009">
    <property type="protein sequence ID" value="OLR93482.1"/>
    <property type="molecule type" value="Genomic_DNA"/>
</dbReference>
<organism evidence="1 2">
    <name type="scientific">Actinokineospora bangkokensis</name>
    <dbReference type="NCBI Taxonomy" id="1193682"/>
    <lineage>
        <taxon>Bacteria</taxon>
        <taxon>Bacillati</taxon>
        <taxon>Actinomycetota</taxon>
        <taxon>Actinomycetes</taxon>
        <taxon>Pseudonocardiales</taxon>
        <taxon>Pseudonocardiaceae</taxon>
        <taxon>Actinokineospora</taxon>
    </lineage>
</organism>
<dbReference type="AlphaFoldDB" id="A0A1Q9LN64"/>
<evidence type="ECO:0000313" key="2">
    <source>
        <dbReference type="Proteomes" id="UP000186040"/>
    </source>
</evidence>